<dbReference type="Proteomes" id="UP001056120">
    <property type="component" value="Linkage Group LG21"/>
</dbReference>
<evidence type="ECO:0000313" key="1">
    <source>
        <dbReference type="EMBL" id="KAI3732064.1"/>
    </source>
</evidence>
<organism evidence="1 2">
    <name type="scientific">Smallanthus sonchifolius</name>
    <dbReference type="NCBI Taxonomy" id="185202"/>
    <lineage>
        <taxon>Eukaryota</taxon>
        <taxon>Viridiplantae</taxon>
        <taxon>Streptophyta</taxon>
        <taxon>Embryophyta</taxon>
        <taxon>Tracheophyta</taxon>
        <taxon>Spermatophyta</taxon>
        <taxon>Magnoliopsida</taxon>
        <taxon>eudicotyledons</taxon>
        <taxon>Gunneridae</taxon>
        <taxon>Pentapetalae</taxon>
        <taxon>asterids</taxon>
        <taxon>campanulids</taxon>
        <taxon>Asterales</taxon>
        <taxon>Asteraceae</taxon>
        <taxon>Asteroideae</taxon>
        <taxon>Heliantheae alliance</taxon>
        <taxon>Millerieae</taxon>
        <taxon>Smallanthus</taxon>
    </lineage>
</organism>
<name>A0ACB9CCR1_9ASTR</name>
<sequence length="140" mass="17177">MGRKAEKGKRKSQGTQTEESIRLKRIKYTVLEEADTREEEFYRVKAEKIEYDKKKEERKSHLEDERLRLEAEKLRIEVEKVQNKIRQEDERLRLKAEKMELAKKELDQRIMMMDVSVMPEILRLYFEKLKKKIMIRHDHD</sequence>
<keyword evidence="2" id="KW-1185">Reference proteome</keyword>
<accession>A0ACB9CCR1</accession>
<reference evidence="1 2" key="2">
    <citation type="journal article" date="2022" name="Mol. Ecol. Resour.">
        <title>The genomes of chicory, endive, great burdock and yacon provide insights into Asteraceae paleo-polyploidization history and plant inulin production.</title>
        <authorList>
            <person name="Fan W."/>
            <person name="Wang S."/>
            <person name="Wang H."/>
            <person name="Wang A."/>
            <person name="Jiang F."/>
            <person name="Liu H."/>
            <person name="Zhao H."/>
            <person name="Xu D."/>
            <person name="Zhang Y."/>
        </authorList>
    </citation>
    <scope>NUCLEOTIDE SEQUENCE [LARGE SCALE GENOMIC DNA]</scope>
    <source>
        <strain evidence="2">cv. Yunnan</strain>
        <tissue evidence="1">Leaves</tissue>
    </source>
</reference>
<proteinExistence type="predicted"/>
<comment type="caution">
    <text evidence="1">The sequence shown here is derived from an EMBL/GenBank/DDBJ whole genome shotgun (WGS) entry which is preliminary data.</text>
</comment>
<reference evidence="2" key="1">
    <citation type="journal article" date="2022" name="Mol. Ecol. Resour.">
        <title>The genomes of chicory, endive, great burdock and yacon provide insights into Asteraceae palaeo-polyploidization history and plant inulin production.</title>
        <authorList>
            <person name="Fan W."/>
            <person name="Wang S."/>
            <person name="Wang H."/>
            <person name="Wang A."/>
            <person name="Jiang F."/>
            <person name="Liu H."/>
            <person name="Zhao H."/>
            <person name="Xu D."/>
            <person name="Zhang Y."/>
        </authorList>
    </citation>
    <scope>NUCLEOTIDE SEQUENCE [LARGE SCALE GENOMIC DNA]</scope>
    <source>
        <strain evidence="2">cv. Yunnan</strain>
    </source>
</reference>
<evidence type="ECO:0000313" key="2">
    <source>
        <dbReference type="Proteomes" id="UP001056120"/>
    </source>
</evidence>
<dbReference type="EMBL" id="CM042038">
    <property type="protein sequence ID" value="KAI3732064.1"/>
    <property type="molecule type" value="Genomic_DNA"/>
</dbReference>
<gene>
    <name evidence="1" type="ORF">L1987_63261</name>
</gene>
<protein>
    <submittedName>
        <fullName evidence="1">Uncharacterized protein</fullName>
    </submittedName>
</protein>